<evidence type="ECO:0000256" key="4">
    <source>
        <dbReference type="SAM" id="SignalP"/>
    </source>
</evidence>
<dbReference type="Proteomes" id="UP000435357">
    <property type="component" value="Unassembled WGS sequence"/>
</dbReference>
<feature type="chain" id="PRO_5027064540" evidence="4">
    <location>
        <begin position="21"/>
        <end position="510"/>
    </location>
</feature>
<dbReference type="RefSeq" id="WP_151167912.1">
    <property type="nucleotide sequence ID" value="NZ_WACR01000006.1"/>
</dbReference>
<evidence type="ECO:0000313" key="5">
    <source>
        <dbReference type="EMBL" id="KAB1063919.1"/>
    </source>
</evidence>
<dbReference type="PANTHER" id="PTHR43343">
    <property type="entry name" value="PEPTIDASE S12"/>
    <property type="match status" value="1"/>
</dbReference>
<comment type="similarity">
    <text evidence="1">Belongs to the peptidase S1C family.</text>
</comment>
<keyword evidence="4" id="KW-0732">Signal</keyword>
<reference evidence="5 6" key="1">
    <citation type="submission" date="2019-09" db="EMBL/GenBank/DDBJ databases">
        <title>Genomes of Cryomorphaceae.</title>
        <authorList>
            <person name="Bowman J.P."/>
        </authorList>
    </citation>
    <scope>NUCLEOTIDE SEQUENCE [LARGE SCALE GENOMIC DNA]</scope>
    <source>
        <strain evidence="5 6">KCTC 52047</strain>
    </source>
</reference>
<dbReference type="InterPro" id="IPR043504">
    <property type="entry name" value="Peptidase_S1_PA_chymotrypsin"/>
</dbReference>
<comment type="caution">
    <text evidence="5">The sequence shown here is derived from an EMBL/GenBank/DDBJ whole genome shotgun (WGS) entry which is preliminary data.</text>
</comment>
<keyword evidence="3" id="KW-0378">Hydrolase</keyword>
<feature type="signal peptide" evidence="4">
    <location>
        <begin position="1"/>
        <end position="20"/>
    </location>
</feature>
<dbReference type="PRINTS" id="PR00834">
    <property type="entry name" value="PROTEASES2C"/>
</dbReference>
<dbReference type="SUPFAM" id="SSF50494">
    <property type="entry name" value="Trypsin-like serine proteases"/>
    <property type="match status" value="1"/>
</dbReference>
<evidence type="ECO:0000256" key="3">
    <source>
        <dbReference type="ARBA" id="ARBA00022801"/>
    </source>
</evidence>
<protein>
    <submittedName>
        <fullName evidence="5">Trypsin-like serine protease</fullName>
    </submittedName>
</protein>
<sequence>MLKPVAYLLIAQIVLFSSCASVFNGKQQEVVIRTESDSTEIFVDGVMIGNGPQVAEKLDRDVEAKQIKVKKEGHKTAYYIHGQYKRPFTHFFSYIPFLPLAGPYVDTYSSTGWNYDKITPKYEAGPVIPERSKDQKYLYAQNTNFNVNTGDATYSYYNYKNYLRDAAPNWVEGNSESLEIDNSVFSSAVNSFLYEHNYADTTNVIIKRKTNSLLLDGEVSDLDIKEVTMNKGHTTNFVEVELEIKWSILDVYGVSQLDKKIKATSGQFSTDFYGSSNNPNVISMAVNDAITNSFLKLIKNFEVKKVMEREEFNPEEFEELTVSGGVNPTNLGISSKSAVTILSGDNGHGSGFAVSKDGYIVTNYHVIAQDMDDLRIKDDTNEIKAEVIRYSDEVDLALLKVDKEFDNPFSIPKTENFKLGQEVFAIGTPRNVQLGQTITRGIVSAVRENEGIRLLQTDVSVNPGNSGGPLVDRDGNLIGVVRSKLLGVGIEGISFVVPADQIRQFINVKN</sequence>
<dbReference type="InterPro" id="IPR051201">
    <property type="entry name" value="Chloro_Bact_Ser_Proteases"/>
</dbReference>
<dbReference type="Gene3D" id="2.40.10.10">
    <property type="entry name" value="Trypsin-like serine proteases"/>
    <property type="match status" value="2"/>
</dbReference>
<evidence type="ECO:0000256" key="2">
    <source>
        <dbReference type="ARBA" id="ARBA00022670"/>
    </source>
</evidence>
<name>A0A6N6M6G9_9FLAO</name>
<dbReference type="Pfam" id="PF13365">
    <property type="entry name" value="Trypsin_2"/>
    <property type="match status" value="1"/>
</dbReference>
<dbReference type="AlphaFoldDB" id="A0A6N6M6G9"/>
<dbReference type="InterPro" id="IPR009003">
    <property type="entry name" value="Peptidase_S1_PA"/>
</dbReference>
<evidence type="ECO:0000313" key="6">
    <source>
        <dbReference type="Proteomes" id="UP000435357"/>
    </source>
</evidence>
<keyword evidence="2 5" id="KW-0645">Protease</keyword>
<dbReference type="PANTHER" id="PTHR43343:SF3">
    <property type="entry name" value="PROTEASE DO-LIKE 8, CHLOROPLASTIC"/>
    <property type="match status" value="1"/>
</dbReference>
<dbReference type="GO" id="GO:0004252">
    <property type="term" value="F:serine-type endopeptidase activity"/>
    <property type="evidence" value="ECO:0007669"/>
    <property type="project" value="InterPro"/>
</dbReference>
<dbReference type="OrthoDB" id="9766361at2"/>
<dbReference type="PROSITE" id="PS51257">
    <property type="entry name" value="PROKAR_LIPOPROTEIN"/>
    <property type="match status" value="1"/>
</dbReference>
<organism evidence="5 6">
    <name type="scientific">Salibacter halophilus</name>
    <dbReference type="NCBI Taxonomy" id="1803916"/>
    <lineage>
        <taxon>Bacteria</taxon>
        <taxon>Pseudomonadati</taxon>
        <taxon>Bacteroidota</taxon>
        <taxon>Flavobacteriia</taxon>
        <taxon>Flavobacteriales</taxon>
        <taxon>Salibacteraceae</taxon>
        <taxon>Salibacter</taxon>
    </lineage>
</organism>
<dbReference type="InterPro" id="IPR001940">
    <property type="entry name" value="Peptidase_S1C"/>
</dbReference>
<gene>
    <name evidence="5" type="ORF">F3059_07735</name>
</gene>
<proteinExistence type="inferred from homology"/>
<keyword evidence="6" id="KW-1185">Reference proteome</keyword>
<accession>A0A6N6M6G9</accession>
<dbReference type="GO" id="GO:0006508">
    <property type="term" value="P:proteolysis"/>
    <property type="evidence" value="ECO:0007669"/>
    <property type="project" value="UniProtKB-KW"/>
</dbReference>
<evidence type="ECO:0000256" key="1">
    <source>
        <dbReference type="ARBA" id="ARBA00010541"/>
    </source>
</evidence>
<dbReference type="EMBL" id="WACR01000006">
    <property type="protein sequence ID" value="KAB1063919.1"/>
    <property type="molecule type" value="Genomic_DNA"/>
</dbReference>